<dbReference type="PROSITE" id="PS51362">
    <property type="entry name" value="TGF_BETA_2"/>
    <property type="match status" value="1"/>
</dbReference>
<dbReference type="InterPro" id="IPR001111">
    <property type="entry name" value="TGF-b_propeptide"/>
</dbReference>
<dbReference type="InterPro" id="IPR017948">
    <property type="entry name" value="TGFb_CS"/>
</dbReference>
<name>A0A6V7H971_9HYME</name>
<dbReference type="PANTHER" id="PTHR11848:SF119">
    <property type="entry name" value="TGF-BETA FAMILY PROFILE DOMAIN-CONTAINING PROTEIN"/>
    <property type="match status" value="1"/>
</dbReference>
<evidence type="ECO:0000256" key="1">
    <source>
        <dbReference type="ARBA" id="ARBA00004613"/>
    </source>
</evidence>
<evidence type="ECO:0000313" key="9">
    <source>
        <dbReference type="EMBL" id="CAD1474490.1"/>
    </source>
</evidence>
<evidence type="ECO:0000259" key="8">
    <source>
        <dbReference type="PROSITE" id="PS51362"/>
    </source>
</evidence>
<dbReference type="Pfam" id="PF00688">
    <property type="entry name" value="TGFb_propeptide"/>
    <property type="match status" value="1"/>
</dbReference>
<dbReference type="PANTHER" id="PTHR11848">
    <property type="entry name" value="TGF-BETA FAMILY"/>
    <property type="match status" value="1"/>
</dbReference>
<keyword evidence="10" id="KW-1185">Reference proteome</keyword>
<keyword evidence="4 6" id="KW-0339">Growth factor</keyword>
<feature type="domain" description="TGF-beta family profile" evidence="8">
    <location>
        <begin position="608"/>
        <end position="735"/>
    </location>
</feature>
<dbReference type="AlphaFoldDB" id="A0A6V7H971"/>
<dbReference type="CDD" id="cd13755">
    <property type="entry name" value="TGF_beta_maverick"/>
    <property type="match status" value="1"/>
</dbReference>
<dbReference type="GO" id="GO:0005615">
    <property type="term" value="C:extracellular space"/>
    <property type="evidence" value="ECO:0007669"/>
    <property type="project" value="TreeGrafter"/>
</dbReference>
<feature type="transmembrane region" description="Helical" evidence="7">
    <location>
        <begin position="320"/>
        <end position="344"/>
    </location>
</feature>
<keyword evidence="3" id="KW-0964">Secreted</keyword>
<keyword evidence="7" id="KW-1133">Transmembrane helix</keyword>
<sequence>CIHENFLKYQNTLSKSLILTNRVDERPMMDNEQETMSIGPARIAVAVVAMSNWMSREEQPDDWRGVNQEQKGIEEIKYRSGAGEDDSDEVLPRAEVPRWIGFELVDQEPAMGKLATIGRLVTRDNEEQEASVWLLERNGASSGRALVAVPIGGIAICSVIVPQVGSKAPTGVAGRDTAPSCFENNARTRRDDRRRIAVVGIQEATDDLDFRYFVETASGGGGDNDEAGRDSTVVRLEDSSFGSSPSQESKWWLDDIIQDKRRTDNIVREYCSRISNEWCRVSREKSLDRRTIVEGKRCERCRRRWHRRRWLTGNNESSRLFGITTTIVAIVVAVAAVALCVPAASAVPMLPRENPLSRTGPRHDLDRSTGLEDVYEDAFREEDRPTTRTVLDETELDIIRRSIVRGLGLKRIPDPSKANVSQAEYERAHREYLMRLQSSLDEQTFGSKKMLHVFPATACPGNESSLLAAGINGKEKSSRHWLFFPVEVPKKDLDRSSVDHATLRLLLHGPTTDHYTERSELEVLFYLRISSFRRSRKLIGRRKIQLHDSGNPRWLELDATQAAFSWIETPLENLGVELEFMIDSEPVPRTFSSPVLNVFTTRYSANGRTKRSSPKDVMSLHKGRRTKCKGEGKKCCRHELHVMFKDLKGFEFIVYPKTFDAGYCKGRCPPRYNPAHHHALLQSLLWKEDRKKVPKPCCAPSKLDELMIVYFDENDTTQLKNSYWKNIQVLECACS</sequence>
<dbReference type="EMBL" id="CAJDYZ010007612">
    <property type="protein sequence ID" value="CAD1474490.1"/>
    <property type="molecule type" value="Genomic_DNA"/>
</dbReference>
<evidence type="ECO:0000256" key="5">
    <source>
        <dbReference type="ARBA" id="ARBA00023157"/>
    </source>
</evidence>
<dbReference type="Gene3D" id="2.60.120.970">
    <property type="match status" value="1"/>
</dbReference>
<feature type="non-terminal residue" evidence="9">
    <location>
        <position position="735"/>
    </location>
</feature>
<dbReference type="InterPro" id="IPR015615">
    <property type="entry name" value="TGF-beta-rel"/>
</dbReference>
<dbReference type="OrthoDB" id="5949851at2759"/>
<dbReference type="Gene3D" id="2.10.90.10">
    <property type="entry name" value="Cystine-knot cytokines"/>
    <property type="match status" value="1"/>
</dbReference>
<comment type="similarity">
    <text evidence="2 6">Belongs to the TGF-beta family.</text>
</comment>
<organism evidence="9 10">
    <name type="scientific">Heterotrigona itama</name>
    <dbReference type="NCBI Taxonomy" id="395501"/>
    <lineage>
        <taxon>Eukaryota</taxon>
        <taxon>Metazoa</taxon>
        <taxon>Ecdysozoa</taxon>
        <taxon>Arthropoda</taxon>
        <taxon>Hexapoda</taxon>
        <taxon>Insecta</taxon>
        <taxon>Pterygota</taxon>
        <taxon>Neoptera</taxon>
        <taxon>Endopterygota</taxon>
        <taxon>Hymenoptera</taxon>
        <taxon>Apocrita</taxon>
        <taxon>Aculeata</taxon>
        <taxon>Apoidea</taxon>
        <taxon>Anthophila</taxon>
        <taxon>Apidae</taxon>
        <taxon>Heterotrigona</taxon>
    </lineage>
</organism>
<gene>
    <name evidence="9" type="ORF">MHI_LOCUS469414</name>
</gene>
<keyword evidence="7" id="KW-0472">Membrane</keyword>
<dbReference type="SMART" id="SM00204">
    <property type="entry name" value="TGFB"/>
    <property type="match status" value="1"/>
</dbReference>
<dbReference type="GO" id="GO:0008083">
    <property type="term" value="F:growth factor activity"/>
    <property type="evidence" value="ECO:0007669"/>
    <property type="project" value="UniProtKB-KW"/>
</dbReference>
<proteinExistence type="inferred from homology"/>
<protein>
    <recommendedName>
        <fullName evidence="8">TGF-beta family profile domain-containing protein</fullName>
    </recommendedName>
</protein>
<dbReference type="Proteomes" id="UP000752696">
    <property type="component" value="Unassembled WGS sequence"/>
</dbReference>
<keyword evidence="5" id="KW-1015">Disulfide bond</keyword>
<evidence type="ECO:0000256" key="6">
    <source>
        <dbReference type="RuleBase" id="RU000354"/>
    </source>
</evidence>
<comment type="subcellular location">
    <subcellularLocation>
        <location evidence="1">Secreted</location>
    </subcellularLocation>
</comment>
<dbReference type="Pfam" id="PF00019">
    <property type="entry name" value="TGF_beta"/>
    <property type="match status" value="1"/>
</dbReference>
<evidence type="ECO:0000256" key="2">
    <source>
        <dbReference type="ARBA" id="ARBA00006656"/>
    </source>
</evidence>
<dbReference type="InterPro" id="IPR029034">
    <property type="entry name" value="Cystine-knot_cytokine"/>
</dbReference>
<dbReference type="PROSITE" id="PS00250">
    <property type="entry name" value="TGF_BETA_1"/>
    <property type="match status" value="1"/>
</dbReference>
<evidence type="ECO:0000256" key="3">
    <source>
        <dbReference type="ARBA" id="ARBA00022525"/>
    </source>
</evidence>
<evidence type="ECO:0000313" key="10">
    <source>
        <dbReference type="Proteomes" id="UP000752696"/>
    </source>
</evidence>
<evidence type="ECO:0000256" key="7">
    <source>
        <dbReference type="SAM" id="Phobius"/>
    </source>
</evidence>
<keyword evidence="7" id="KW-0812">Transmembrane</keyword>
<evidence type="ECO:0000256" key="4">
    <source>
        <dbReference type="ARBA" id="ARBA00023030"/>
    </source>
</evidence>
<accession>A0A6V7H971</accession>
<dbReference type="InterPro" id="IPR001839">
    <property type="entry name" value="TGF-b_C"/>
</dbReference>
<dbReference type="FunFam" id="2.10.90.10:FF:000058">
    <property type="entry name" value="Maverick"/>
    <property type="match status" value="1"/>
</dbReference>
<dbReference type="GO" id="GO:0005125">
    <property type="term" value="F:cytokine activity"/>
    <property type="evidence" value="ECO:0007669"/>
    <property type="project" value="TreeGrafter"/>
</dbReference>
<comment type="caution">
    <text evidence="9">The sequence shown here is derived from an EMBL/GenBank/DDBJ whole genome shotgun (WGS) entry which is preliminary data.</text>
</comment>
<reference evidence="9" key="1">
    <citation type="submission" date="2020-07" db="EMBL/GenBank/DDBJ databases">
        <authorList>
            <person name="Nazaruddin N."/>
        </authorList>
    </citation>
    <scope>NUCLEOTIDE SEQUENCE</scope>
</reference>
<dbReference type="SUPFAM" id="SSF57501">
    <property type="entry name" value="Cystine-knot cytokines"/>
    <property type="match status" value="1"/>
</dbReference>